<protein>
    <submittedName>
        <fullName evidence="1">Uncharacterized protein</fullName>
    </submittedName>
</protein>
<name>A0ABQ0RN84_GLUNI</name>
<reference evidence="1 2" key="1">
    <citation type="submission" date="2019-06" db="EMBL/GenBank/DDBJ databases">
        <title>Whole genome shotgun sequence of Glutamicibacter nicotianae NBRC 14234.</title>
        <authorList>
            <person name="Hosoyama A."/>
            <person name="Uohara A."/>
            <person name="Ohji S."/>
            <person name="Ichikawa N."/>
        </authorList>
    </citation>
    <scope>NUCLEOTIDE SEQUENCE [LARGE SCALE GENOMIC DNA]</scope>
    <source>
        <strain evidence="1 2">NBRC 14234</strain>
    </source>
</reference>
<dbReference type="Proteomes" id="UP000316242">
    <property type="component" value="Unassembled WGS sequence"/>
</dbReference>
<organism evidence="1 2">
    <name type="scientific">Glutamicibacter nicotianae</name>
    <name type="common">Arthrobacter nicotianae</name>
    <dbReference type="NCBI Taxonomy" id="37929"/>
    <lineage>
        <taxon>Bacteria</taxon>
        <taxon>Bacillati</taxon>
        <taxon>Actinomycetota</taxon>
        <taxon>Actinomycetes</taxon>
        <taxon>Micrococcales</taxon>
        <taxon>Micrococcaceae</taxon>
        <taxon>Glutamicibacter</taxon>
    </lineage>
</organism>
<evidence type="ECO:0000313" key="2">
    <source>
        <dbReference type="Proteomes" id="UP000316242"/>
    </source>
</evidence>
<accession>A0ABQ0RN84</accession>
<proteinExistence type="predicted"/>
<dbReference type="EMBL" id="BJNE01000011">
    <property type="protein sequence ID" value="GEC13268.1"/>
    <property type="molecule type" value="Genomic_DNA"/>
</dbReference>
<keyword evidence="2" id="KW-1185">Reference proteome</keyword>
<gene>
    <name evidence="1" type="ORF">ANI01nite_24710</name>
</gene>
<comment type="caution">
    <text evidence="1">The sequence shown here is derived from an EMBL/GenBank/DDBJ whole genome shotgun (WGS) entry which is preliminary data.</text>
</comment>
<sequence length="99" mass="11568">MQQLGCFPGFYQRPRVAAVRQQLTHYVVVLFSPGLGHDVLHPRLQVQHFGVAKIPRHVGYNLDVTQPLPYPLRVWCWHQGIKAQRIHRWRPCRNVLAPD</sequence>
<evidence type="ECO:0000313" key="1">
    <source>
        <dbReference type="EMBL" id="GEC13268.1"/>
    </source>
</evidence>